<keyword evidence="4" id="KW-0548">Nucleotidyltransferase</keyword>
<dbReference type="EMBL" id="VZTY01019988">
    <property type="protein sequence ID" value="NXU54226.1"/>
    <property type="molecule type" value="Genomic_DNA"/>
</dbReference>
<dbReference type="SUPFAM" id="SSF51161">
    <property type="entry name" value="Trimeric LpxA-like enzymes"/>
    <property type="match status" value="1"/>
</dbReference>
<gene>
    <name evidence="4" type="primary">Fpgt</name>
    <name evidence="4" type="ORF">TURVEL_R09694</name>
</gene>
<dbReference type="InterPro" id="IPR012887">
    <property type="entry name" value="GDP_fucose_pyrophosphorylase"/>
</dbReference>
<keyword evidence="1 4" id="KW-0808">Transferase</keyword>
<accession>A0A7L3LJK0</accession>
<proteinExistence type="predicted"/>
<dbReference type="AlphaFoldDB" id="A0A7L3LJK0"/>
<evidence type="ECO:0000256" key="1">
    <source>
        <dbReference type="ARBA" id="ARBA00022679"/>
    </source>
</evidence>
<dbReference type="GO" id="GO:0016779">
    <property type="term" value="F:nucleotidyltransferase activity"/>
    <property type="evidence" value="ECO:0007669"/>
    <property type="project" value="UniProtKB-KW"/>
</dbReference>
<keyword evidence="2" id="KW-0547">Nucleotide-binding</keyword>
<dbReference type="PIRSF" id="PIRSF036640">
    <property type="entry name" value="FPGT"/>
    <property type="match status" value="1"/>
</dbReference>
<feature type="non-terminal residue" evidence="4">
    <location>
        <position position="1"/>
    </location>
</feature>
<name>A0A7L3LJK0_9CHAR</name>
<dbReference type="OrthoDB" id="10062280at2759"/>
<dbReference type="InterPro" id="IPR012120">
    <property type="entry name" value="Fucose-1-phosphate_GuaTrfase"/>
</dbReference>
<evidence type="ECO:0000256" key="2">
    <source>
        <dbReference type="ARBA" id="ARBA00022741"/>
    </source>
</evidence>
<organism evidence="4 5">
    <name type="scientific">Turnix velox</name>
    <name type="common">Little buttonquail</name>
    <dbReference type="NCBI Taxonomy" id="2529409"/>
    <lineage>
        <taxon>Eukaryota</taxon>
        <taxon>Metazoa</taxon>
        <taxon>Chordata</taxon>
        <taxon>Craniata</taxon>
        <taxon>Vertebrata</taxon>
        <taxon>Euteleostomi</taxon>
        <taxon>Archelosauria</taxon>
        <taxon>Archosauria</taxon>
        <taxon>Dinosauria</taxon>
        <taxon>Saurischia</taxon>
        <taxon>Theropoda</taxon>
        <taxon>Coelurosauria</taxon>
        <taxon>Aves</taxon>
        <taxon>Neognathae</taxon>
        <taxon>Neoaves</taxon>
        <taxon>Charadriiformes</taxon>
        <taxon>Turnicidae</taxon>
        <taxon>Turnix</taxon>
    </lineage>
</organism>
<dbReference type="Gene3D" id="2.160.10.10">
    <property type="entry name" value="Hexapeptide repeat proteins"/>
    <property type="match status" value="1"/>
</dbReference>
<feature type="non-terminal residue" evidence="4">
    <location>
        <position position="519"/>
    </location>
</feature>
<comment type="caution">
    <text evidence="4">The sequence shown here is derived from an EMBL/GenBank/DDBJ whole genome shotgun (WGS) entry which is preliminary data.</text>
</comment>
<dbReference type="Proteomes" id="UP000582182">
    <property type="component" value="Unassembled WGS sequence"/>
</dbReference>
<sequence length="519" mass="56735">PSASVGNGGSTLHVLRCLEDLYGNQWITFTVLLIHSGGYSQRLPNASALGKIFTALPFGNDILQMLELKLAMYVDFPKHMRPGVLVTCSDDIELYSTGPAEALAFDQPGFTALAHPSDVTIGTTHGVFVLDPSSFSGRGGVEYTTCQRFLHKPDAETMRRCGAVCLRRGSSQPSQDGDHCDSEVGSECVYTDSIFYMDHSVAKQLLTFYKEMGTLCCEIDAYGDFLQALGPSATPDYTKNTSNVMKEESQLVEVRQKLYSLLRGTTLNVIVLHNSKFYHIGTTQEYLFHFTSDSKLKSELNLVPVAFSSFPERDGSVDPQASVIQSLLGPGCSVGPGSVVEYSWLGAGVSVGKNSIVSGTHINGKVEIPSECFLCSLSVTLNDKVQYVSMVFGVDDDLKRKVMSLSELHSLRFFGASLADCLGLWGLRISDQLFSAQTPHLGLWTARIFPVCSSLAESARMSLGMLQSVQHSTALELSGFKLLSVEEMLACKDVGAMLQFRKQIRDDICLQRHTEKSDL</sequence>
<reference evidence="4 5" key="1">
    <citation type="submission" date="2019-09" db="EMBL/GenBank/DDBJ databases">
        <title>Bird 10,000 Genomes (B10K) Project - Family phase.</title>
        <authorList>
            <person name="Zhang G."/>
        </authorList>
    </citation>
    <scope>NUCLEOTIDE SEQUENCE [LARGE SCALE GENOMIC DNA]</scope>
    <source>
        <strain evidence="4">B10K-DU-029-46</strain>
    </source>
</reference>
<dbReference type="PANTHER" id="PTHR15045:SF1">
    <property type="entry name" value="FUCOSE-1-PHOSPHATE GUANYLYLTRANSFERASE"/>
    <property type="match status" value="1"/>
</dbReference>
<evidence type="ECO:0000313" key="5">
    <source>
        <dbReference type="Proteomes" id="UP000582182"/>
    </source>
</evidence>
<protein>
    <submittedName>
        <fullName evidence="4">FPGT guanylyltransferase</fullName>
    </submittedName>
</protein>
<keyword evidence="5" id="KW-1185">Reference proteome</keyword>
<feature type="domain" description="GDP-fucose pyrophosphorylase" evidence="3">
    <location>
        <begin position="25"/>
        <end position="453"/>
    </location>
</feature>
<evidence type="ECO:0000259" key="3">
    <source>
        <dbReference type="Pfam" id="PF07959"/>
    </source>
</evidence>
<dbReference type="PANTHER" id="PTHR15045">
    <property type="entry name" value="FUCOSE-1-PHOSPHATE GUANYLYLTRANSFERASE"/>
    <property type="match status" value="1"/>
</dbReference>
<dbReference type="GO" id="GO:0042350">
    <property type="term" value="P:GDP-L-fucose biosynthetic process"/>
    <property type="evidence" value="ECO:0007669"/>
    <property type="project" value="UniProtKB-ARBA"/>
</dbReference>
<dbReference type="Pfam" id="PF07959">
    <property type="entry name" value="Fucose_pyrophosphorylase"/>
    <property type="match status" value="1"/>
</dbReference>
<dbReference type="InterPro" id="IPR011004">
    <property type="entry name" value="Trimer_LpxA-like_sf"/>
</dbReference>
<dbReference type="GO" id="GO:0000166">
    <property type="term" value="F:nucleotide binding"/>
    <property type="evidence" value="ECO:0007669"/>
    <property type="project" value="UniProtKB-KW"/>
</dbReference>
<evidence type="ECO:0000313" key="4">
    <source>
        <dbReference type="EMBL" id="NXU54226.1"/>
    </source>
</evidence>